<sequence>MLWLIYISTLCLLVANAQPLSCKEDAHCSEGYFCETQANVCRECLRCQDLQRQPPKQEVPNECIKTIDTCGPCNEGFTNIYGNGIKGKCVLPAFFEFGRRPHYAYVCVTAVVVGLLIVAAFMYVIKRTDVFRVVAYYHPVSKNFSPAETPVPDMVSPRYLLKHLLRFENAEFK</sequence>
<dbReference type="Proteomes" id="UP001231649">
    <property type="component" value="Chromosome 7"/>
</dbReference>
<proteinExistence type="predicted"/>
<name>A0ACC2QY25_9NEOP</name>
<evidence type="ECO:0000313" key="1">
    <source>
        <dbReference type="EMBL" id="KAJ8726933.1"/>
    </source>
</evidence>
<gene>
    <name evidence="1" type="ORF">PYW08_015330</name>
</gene>
<protein>
    <submittedName>
        <fullName evidence="1">Uncharacterized protein</fullName>
    </submittedName>
</protein>
<reference evidence="1" key="1">
    <citation type="submission" date="2023-03" db="EMBL/GenBank/DDBJ databases">
        <title>Chromosome-level genomes of two armyworms, Mythimna separata and Mythimna loreyi, provide insights into the biosynthesis and reception of sex pheromones.</title>
        <authorList>
            <person name="Zhao H."/>
        </authorList>
    </citation>
    <scope>NUCLEOTIDE SEQUENCE</scope>
    <source>
        <strain evidence="1">BeijingLab</strain>
    </source>
</reference>
<dbReference type="EMBL" id="CM056783">
    <property type="protein sequence ID" value="KAJ8726933.1"/>
    <property type="molecule type" value="Genomic_DNA"/>
</dbReference>
<accession>A0ACC2QY25</accession>
<organism evidence="1 2">
    <name type="scientific">Mythimna loreyi</name>
    <dbReference type="NCBI Taxonomy" id="667449"/>
    <lineage>
        <taxon>Eukaryota</taxon>
        <taxon>Metazoa</taxon>
        <taxon>Ecdysozoa</taxon>
        <taxon>Arthropoda</taxon>
        <taxon>Hexapoda</taxon>
        <taxon>Insecta</taxon>
        <taxon>Pterygota</taxon>
        <taxon>Neoptera</taxon>
        <taxon>Endopterygota</taxon>
        <taxon>Lepidoptera</taxon>
        <taxon>Glossata</taxon>
        <taxon>Ditrysia</taxon>
        <taxon>Noctuoidea</taxon>
        <taxon>Noctuidae</taxon>
        <taxon>Noctuinae</taxon>
        <taxon>Hadenini</taxon>
        <taxon>Mythimna</taxon>
    </lineage>
</organism>
<comment type="caution">
    <text evidence="1">The sequence shown here is derived from an EMBL/GenBank/DDBJ whole genome shotgun (WGS) entry which is preliminary data.</text>
</comment>
<evidence type="ECO:0000313" key="2">
    <source>
        <dbReference type="Proteomes" id="UP001231649"/>
    </source>
</evidence>
<keyword evidence="2" id="KW-1185">Reference proteome</keyword>